<dbReference type="PANTHER" id="PTHR37312:SF1">
    <property type="entry name" value="MEMBRANE-BOUND ACYLTRANSFERASE YKRP-RELATED"/>
    <property type="match status" value="1"/>
</dbReference>
<feature type="transmembrane region" description="Helical" evidence="2">
    <location>
        <begin position="138"/>
        <end position="156"/>
    </location>
</feature>
<reference evidence="5 6" key="2">
    <citation type="submission" date="2020-08" db="EMBL/GenBank/DDBJ databases">
        <title>Sequencing the genomes of 1000 actinobacteria strains.</title>
        <authorList>
            <person name="Klenk H.-P."/>
        </authorList>
    </citation>
    <scope>NUCLEOTIDE SEQUENCE [LARGE SCALE GENOMIC DNA]</scope>
    <source>
        <strain evidence="5 6">DSM 44772</strain>
    </source>
</reference>
<dbReference type="InterPro" id="IPR052734">
    <property type="entry name" value="Nod_factor_acetyltransferase"/>
</dbReference>
<dbReference type="Proteomes" id="UP000549343">
    <property type="component" value="Unassembled WGS sequence"/>
</dbReference>
<keyword evidence="2" id="KW-0472">Membrane</keyword>
<feature type="transmembrane region" description="Helical" evidence="2">
    <location>
        <begin position="201"/>
        <end position="217"/>
    </location>
</feature>
<dbReference type="InterPro" id="IPR002656">
    <property type="entry name" value="Acyl_transf_3_dom"/>
</dbReference>
<feature type="transmembrane region" description="Helical" evidence="2">
    <location>
        <begin position="76"/>
        <end position="95"/>
    </location>
</feature>
<evidence type="ECO:0000313" key="5">
    <source>
        <dbReference type="EMBL" id="MBB4777960.1"/>
    </source>
</evidence>
<feature type="transmembrane region" description="Helical" evidence="2">
    <location>
        <begin position="302"/>
        <end position="324"/>
    </location>
</feature>
<organism evidence="5 6">
    <name type="scientific">Actinomadura livida</name>
    <dbReference type="NCBI Taxonomy" id="79909"/>
    <lineage>
        <taxon>Bacteria</taxon>
        <taxon>Bacillati</taxon>
        <taxon>Actinomycetota</taxon>
        <taxon>Actinomycetes</taxon>
        <taxon>Streptosporangiales</taxon>
        <taxon>Thermomonosporaceae</taxon>
        <taxon>Actinomadura</taxon>
    </lineage>
</organism>
<reference evidence="4 7" key="1">
    <citation type="journal article" date="2019" name="Int. J. Syst. Evol. Microbiol.">
        <title>The Global Catalogue of Microorganisms (GCM) 10K type strain sequencing project: providing services to taxonomists for standard genome sequencing and annotation.</title>
        <authorList>
            <consortium name="The Broad Institute Genomics Platform"/>
            <consortium name="The Broad Institute Genome Sequencing Center for Infectious Disease"/>
            <person name="Wu L."/>
            <person name="Ma J."/>
        </authorList>
    </citation>
    <scope>NUCLEOTIDE SEQUENCE [LARGE SCALE GENOMIC DNA]</scope>
    <source>
        <strain evidence="4 7">JCM 10667</strain>
    </source>
</reference>
<dbReference type="GO" id="GO:0016747">
    <property type="term" value="F:acyltransferase activity, transferring groups other than amino-acyl groups"/>
    <property type="evidence" value="ECO:0007669"/>
    <property type="project" value="InterPro"/>
</dbReference>
<feature type="transmembrane region" description="Helical" evidence="2">
    <location>
        <begin position="336"/>
        <end position="356"/>
    </location>
</feature>
<dbReference type="Proteomes" id="UP001501427">
    <property type="component" value="Unassembled WGS sequence"/>
</dbReference>
<keyword evidence="2" id="KW-0812">Transmembrane</keyword>
<feature type="transmembrane region" description="Helical" evidence="2">
    <location>
        <begin position="362"/>
        <end position="381"/>
    </location>
</feature>
<keyword evidence="5" id="KW-0808">Transferase</keyword>
<sequence>MTDTIPPPRPPASGPLPDAAAPAATAPDVTAPDVAAPGAVPGSPLAGGAAPATAVLDAPRATGPGKPAAPRQRDAFFDNAKFFTAALVVVGHVWAEYGDSVAARAAYVVLYGFHMPVFVFIAGYFSRGFMRSTEKFRSIFPTLIVPYVIFILLYRAQLILINDVSFSLRELFRPHFLMWFLVAMVFWRLSAPLWGHLRHPVLISVALSLAAGCWAFTADSTLSRTAGLLPVFVLGLTIQPRHVQWLRRSWARWAGLTVLAAALPVAYVWEKGVVVPRMDRGFILWNKGYEDMGFGALLGSGYRLAALAFAVFLGAAFLAVIPRGHGWYTRMGARSLYVYLLHGLIVKTFDYTGVLAEPVLHTPLGLVGVTLAAAALGVVLATAPVERLTHWAVEPKARWLLKPSHGRT</sequence>
<dbReference type="RefSeq" id="WP_184888752.1">
    <property type="nucleotide sequence ID" value="NZ_BAAAHD010000005.1"/>
</dbReference>
<feature type="region of interest" description="Disordered" evidence="1">
    <location>
        <begin position="1"/>
        <end position="44"/>
    </location>
</feature>
<gene>
    <name evidence="5" type="ORF">F4557_006378</name>
    <name evidence="4" type="ORF">GCM10009546_08400</name>
</gene>
<dbReference type="EMBL" id="BAAAHD010000005">
    <property type="protein sequence ID" value="GAA0548718.1"/>
    <property type="molecule type" value="Genomic_DNA"/>
</dbReference>
<evidence type="ECO:0000259" key="3">
    <source>
        <dbReference type="Pfam" id="PF01757"/>
    </source>
</evidence>
<dbReference type="EMBL" id="JACHMV010000001">
    <property type="protein sequence ID" value="MBB4777960.1"/>
    <property type="molecule type" value="Genomic_DNA"/>
</dbReference>
<reference evidence="4" key="3">
    <citation type="submission" date="2023-12" db="EMBL/GenBank/DDBJ databases">
        <authorList>
            <person name="Sun Q."/>
            <person name="Inoue M."/>
        </authorList>
    </citation>
    <scope>NUCLEOTIDE SEQUENCE</scope>
    <source>
        <strain evidence="4">JCM 10667</strain>
    </source>
</reference>
<evidence type="ECO:0000313" key="4">
    <source>
        <dbReference type="EMBL" id="GAA0548718.1"/>
    </source>
</evidence>
<dbReference type="Pfam" id="PF01757">
    <property type="entry name" value="Acyl_transf_3"/>
    <property type="match status" value="1"/>
</dbReference>
<dbReference type="PANTHER" id="PTHR37312">
    <property type="entry name" value="MEMBRANE-BOUND ACYLTRANSFERASE YKRP-RELATED"/>
    <property type="match status" value="1"/>
</dbReference>
<feature type="transmembrane region" description="Helical" evidence="2">
    <location>
        <begin position="101"/>
        <end position="126"/>
    </location>
</feature>
<keyword evidence="2" id="KW-1133">Transmembrane helix</keyword>
<feature type="transmembrane region" description="Helical" evidence="2">
    <location>
        <begin position="223"/>
        <end position="238"/>
    </location>
</feature>
<evidence type="ECO:0000313" key="6">
    <source>
        <dbReference type="Proteomes" id="UP000549343"/>
    </source>
</evidence>
<feature type="compositionally biased region" description="Pro residues" evidence="1">
    <location>
        <begin position="1"/>
        <end position="14"/>
    </location>
</feature>
<name>A0A7W7IJ55_9ACTN</name>
<evidence type="ECO:0000256" key="2">
    <source>
        <dbReference type="SAM" id="Phobius"/>
    </source>
</evidence>
<evidence type="ECO:0000256" key="1">
    <source>
        <dbReference type="SAM" id="MobiDB-lite"/>
    </source>
</evidence>
<feature type="transmembrane region" description="Helical" evidence="2">
    <location>
        <begin position="250"/>
        <end position="269"/>
    </location>
</feature>
<keyword evidence="4" id="KW-0012">Acyltransferase</keyword>
<comment type="caution">
    <text evidence="5">The sequence shown here is derived from an EMBL/GenBank/DDBJ whole genome shotgun (WGS) entry which is preliminary data.</text>
</comment>
<proteinExistence type="predicted"/>
<feature type="transmembrane region" description="Helical" evidence="2">
    <location>
        <begin position="176"/>
        <end position="194"/>
    </location>
</feature>
<feature type="compositionally biased region" description="Low complexity" evidence="1">
    <location>
        <begin position="15"/>
        <end position="44"/>
    </location>
</feature>
<keyword evidence="7" id="KW-1185">Reference proteome</keyword>
<evidence type="ECO:0000313" key="7">
    <source>
        <dbReference type="Proteomes" id="UP001501427"/>
    </source>
</evidence>
<accession>A0A7W7IJ55</accession>
<protein>
    <submittedName>
        <fullName evidence="4">Acyltransferase family protein</fullName>
    </submittedName>
    <submittedName>
        <fullName evidence="5">Fucose 4-O-acetylase-like acetyltransferase</fullName>
    </submittedName>
</protein>
<feature type="domain" description="Acyltransferase 3" evidence="3">
    <location>
        <begin position="75"/>
        <end position="376"/>
    </location>
</feature>
<dbReference type="AlphaFoldDB" id="A0A7W7IJ55"/>